<evidence type="ECO:0000256" key="1">
    <source>
        <dbReference type="ARBA" id="ARBA00001637"/>
    </source>
</evidence>
<name>A0ABR3AQQ7_PHYBL</name>
<dbReference type="InterPro" id="IPR040064">
    <property type="entry name" value="MoaA-like"/>
</dbReference>
<keyword evidence="7" id="KW-0949">S-adenosyl-L-methionine</keyword>
<comment type="pathway">
    <text evidence="3">Cofactor biosynthesis; molybdopterin biosynthesis.</text>
</comment>
<evidence type="ECO:0000256" key="6">
    <source>
        <dbReference type="ARBA" id="ARBA00022485"/>
    </source>
</evidence>
<keyword evidence="10" id="KW-0408">Iron</keyword>
<dbReference type="SFLD" id="SFLDG01386">
    <property type="entry name" value="main_SPASM_domain-containing"/>
    <property type="match status" value="1"/>
</dbReference>
<organism evidence="17 18">
    <name type="scientific">Phycomyces blakesleeanus</name>
    <dbReference type="NCBI Taxonomy" id="4837"/>
    <lineage>
        <taxon>Eukaryota</taxon>
        <taxon>Fungi</taxon>
        <taxon>Fungi incertae sedis</taxon>
        <taxon>Mucoromycota</taxon>
        <taxon>Mucoromycotina</taxon>
        <taxon>Mucoromycetes</taxon>
        <taxon>Mucorales</taxon>
        <taxon>Phycomycetaceae</taxon>
        <taxon>Phycomyces</taxon>
    </lineage>
</organism>
<evidence type="ECO:0000259" key="16">
    <source>
        <dbReference type="PROSITE" id="PS51918"/>
    </source>
</evidence>
<evidence type="ECO:0000256" key="2">
    <source>
        <dbReference type="ARBA" id="ARBA00001966"/>
    </source>
</evidence>
<dbReference type="HAMAP" id="MF_01225_B">
    <property type="entry name" value="MoaA_B"/>
    <property type="match status" value="1"/>
</dbReference>
<dbReference type="Pfam" id="PF04055">
    <property type="entry name" value="Radical_SAM"/>
    <property type="match status" value="1"/>
</dbReference>
<dbReference type="Pfam" id="PF01967">
    <property type="entry name" value="MoaC"/>
    <property type="match status" value="1"/>
</dbReference>
<dbReference type="SFLD" id="SFLDG01067">
    <property type="entry name" value="SPASM/twitch_domain_containing"/>
    <property type="match status" value="1"/>
</dbReference>
<evidence type="ECO:0000256" key="5">
    <source>
        <dbReference type="ARBA" id="ARBA00009862"/>
    </source>
</evidence>
<dbReference type="EMBL" id="JBCLYO010000021">
    <property type="protein sequence ID" value="KAL0079666.1"/>
    <property type="molecule type" value="Genomic_DNA"/>
</dbReference>
<dbReference type="SFLD" id="SFLDG01383">
    <property type="entry name" value="cyclic_pyranopterin_phosphate"/>
    <property type="match status" value="1"/>
</dbReference>
<dbReference type="InterPro" id="IPR013483">
    <property type="entry name" value="MoaA"/>
</dbReference>
<evidence type="ECO:0000256" key="12">
    <source>
        <dbReference type="ARBA" id="ARBA00023134"/>
    </source>
</evidence>
<evidence type="ECO:0000256" key="4">
    <source>
        <dbReference type="ARBA" id="ARBA00008484"/>
    </source>
</evidence>
<dbReference type="Gene3D" id="3.20.20.70">
    <property type="entry name" value="Aldolase class I"/>
    <property type="match status" value="1"/>
</dbReference>
<dbReference type="InterPro" id="IPR007197">
    <property type="entry name" value="rSAM"/>
</dbReference>
<dbReference type="CDD" id="cd01420">
    <property type="entry name" value="MoaC_PE"/>
    <property type="match status" value="1"/>
</dbReference>
<dbReference type="InterPro" id="IPR058240">
    <property type="entry name" value="rSAM_sf"/>
</dbReference>
<dbReference type="CDD" id="cd21117">
    <property type="entry name" value="Twitch_MoaA"/>
    <property type="match status" value="1"/>
</dbReference>
<dbReference type="InterPro" id="IPR010505">
    <property type="entry name" value="MoaA_twitch"/>
</dbReference>
<evidence type="ECO:0000256" key="13">
    <source>
        <dbReference type="ARBA" id="ARBA00023150"/>
    </source>
</evidence>
<evidence type="ECO:0000256" key="15">
    <source>
        <dbReference type="ARBA" id="ARBA00048697"/>
    </source>
</evidence>
<comment type="caution">
    <text evidence="17">The sequence shown here is derived from an EMBL/GenBank/DDBJ whole genome shotgun (WGS) entry which is preliminary data.</text>
</comment>
<keyword evidence="12" id="KW-0342">GTP-binding</keyword>
<dbReference type="InterPro" id="IPR047594">
    <property type="entry name" value="MoaC_bact/euk"/>
</dbReference>
<evidence type="ECO:0000256" key="3">
    <source>
        <dbReference type="ARBA" id="ARBA00005046"/>
    </source>
</evidence>
<keyword evidence="13" id="KW-0501">Molybdenum cofactor biosynthesis</keyword>
<dbReference type="PROSITE" id="PS01305">
    <property type="entry name" value="MOAA_NIFB_PQQE"/>
    <property type="match status" value="1"/>
</dbReference>
<keyword evidence="14" id="KW-0456">Lyase</keyword>
<dbReference type="InterPro" id="IPR023045">
    <property type="entry name" value="MoaC"/>
</dbReference>
<dbReference type="SUPFAM" id="SSF102114">
    <property type="entry name" value="Radical SAM enzymes"/>
    <property type="match status" value="1"/>
</dbReference>
<dbReference type="InterPro" id="IPR036522">
    <property type="entry name" value="MoaC_sf"/>
</dbReference>
<dbReference type="NCBIfam" id="TIGR02666">
    <property type="entry name" value="moaA"/>
    <property type="match status" value="1"/>
</dbReference>
<comment type="catalytic activity">
    <reaction evidence="1">
        <text>(8S)-3',8-cyclo-7,8-dihydroguanosine 5'-triphosphate = cyclic pyranopterin phosphate + diphosphate</text>
        <dbReference type="Rhea" id="RHEA:49580"/>
        <dbReference type="ChEBI" id="CHEBI:33019"/>
        <dbReference type="ChEBI" id="CHEBI:59648"/>
        <dbReference type="ChEBI" id="CHEBI:131766"/>
        <dbReference type="EC" id="4.6.1.17"/>
    </reaction>
</comment>
<dbReference type="InterPro" id="IPR050105">
    <property type="entry name" value="MoCo_biosynth_MoaA/MoaC"/>
</dbReference>
<sequence length="587" mass="65936">MFNHYSQAPICIINYTLKHRNSICMCSLLLPTDDKAHNPETCLYRHLVTMTNILRSGIQKSPWKFLASCSKTNRNLHGLIQNAQEYLKPISSPLVDTFNRKHNYLRISLTEKCNLRCTYCMPAEGVPLTPKENLLTTDEILKLARLFVSQGTTKIRLTGGEPTVRPDLLEIIQGLGELKSQGLESIGMTSNGIALKRKLPALKKAGLDTLNISLDTLDRDMFGIMTRRQGFDKVLGAIDEAVRINVERVKINCVVIRGTNDDQVLHFAGYTKDHPVNVRFIEYMPFDGNRWKSEKMVPYRELLTRIESIYGKLTKLTDDKNDTTKAYQVPGYQGKLGFISSMTDHFCDTCNRLRITADGSIKVCLFGNSEVSLRDLLRQDQSDEKIVQVIGNAVRRKKRKHAAIALSVVPSFLLSPLQRRHYSSQNRLTHTDPKTGEARMVAVEGKKDSQREARAVGRIVLPSEAFKLLKKNEIHTLKGNVLVVAQIAGIQASKQTSQLIPLCHPLALTFINVNLWLDDEKSSVECESTVRTVGKTGVEMEALMATSTALLTVYDMCKAASKYMVIQDIHVVSKEGGKSGSWQWENK</sequence>
<evidence type="ECO:0000256" key="10">
    <source>
        <dbReference type="ARBA" id="ARBA00023004"/>
    </source>
</evidence>
<dbReference type="InterPro" id="IPR013785">
    <property type="entry name" value="Aldolase_TIM"/>
</dbReference>
<gene>
    <name evidence="17" type="ORF">J3Q64DRAFT_1760784</name>
</gene>
<dbReference type="PANTHER" id="PTHR22960:SF0">
    <property type="entry name" value="MOLYBDENUM COFACTOR BIOSYNTHESIS PROTEIN 1"/>
    <property type="match status" value="1"/>
</dbReference>
<accession>A0ABR3AQQ7</accession>
<evidence type="ECO:0000256" key="9">
    <source>
        <dbReference type="ARBA" id="ARBA00022741"/>
    </source>
</evidence>
<dbReference type="SUPFAM" id="SSF55040">
    <property type="entry name" value="Molybdenum cofactor biosynthesis protein C, MoaC"/>
    <property type="match status" value="1"/>
</dbReference>
<dbReference type="SFLD" id="SFLDS00029">
    <property type="entry name" value="Radical_SAM"/>
    <property type="match status" value="1"/>
</dbReference>
<comment type="similarity">
    <text evidence="5">In the N-terminal section; belongs to the radical SAM superfamily. MoaA family.</text>
</comment>
<dbReference type="Pfam" id="PF06463">
    <property type="entry name" value="Mob_synth_C"/>
    <property type="match status" value="1"/>
</dbReference>
<dbReference type="NCBIfam" id="TIGR00581">
    <property type="entry name" value="moaC"/>
    <property type="match status" value="1"/>
</dbReference>
<dbReference type="CDD" id="cd01335">
    <property type="entry name" value="Radical_SAM"/>
    <property type="match status" value="1"/>
</dbReference>
<dbReference type="InterPro" id="IPR006638">
    <property type="entry name" value="Elp3/MiaA/NifB-like_rSAM"/>
</dbReference>
<evidence type="ECO:0000256" key="11">
    <source>
        <dbReference type="ARBA" id="ARBA00023014"/>
    </source>
</evidence>
<dbReference type="PROSITE" id="PS51918">
    <property type="entry name" value="RADICAL_SAM"/>
    <property type="match status" value="1"/>
</dbReference>
<dbReference type="Gene3D" id="3.30.70.640">
    <property type="entry name" value="Molybdopterin cofactor biosynthesis C (MoaC) domain"/>
    <property type="match status" value="1"/>
</dbReference>
<evidence type="ECO:0000256" key="8">
    <source>
        <dbReference type="ARBA" id="ARBA00022723"/>
    </source>
</evidence>
<dbReference type="NCBIfam" id="NF006870">
    <property type="entry name" value="PRK09364.1"/>
    <property type="match status" value="1"/>
</dbReference>
<feature type="domain" description="Radical SAM core" evidence="16">
    <location>
        <begin position="97"/>
        <end position="312"/>
    </location>
</feature>
<comment type="similarity">
    <text evidence="4">In the C-terminal section; belongs to the MoaC family.</text>
</comment>
<keyword evidence="6" id="KW-0004">4Fe-4S</keyword>
<evidence type="ECO:0000313" key="18">
    <source>
        <dbReference type="Proteomes" id="UP001448207"/>
    </source>
</evidence>
<evidence type="ECO:0000256" key="14">
    <source>
        <dbReference type="ARBA" id="ARBA00023239"/>
    </source>
</evidence>
<keyword evidence="8" id="KW-0479">Metal-binding</keyword>
<dbReference type="Proteomes" id="UP001448207">
    <property type="component" value="Unassembled WGS sequence"/>
</dbReference>
<reference evidence="17 18" key="1">
    <citation type="submission" date="2024-04" db="EMBL/GenBank/DDBJ databases">
        <title>Symmetric and asymmetric DNA N6-adenine methylation regulates different biological responses in Mucorales.</title>
        <authorList>
            <consortium name="Lawrence Berkeley National Laboratory"/>
            <person name="Lax C."/>
            <person name="Mondo S.J."/>
            <person name="Osorio-Concepcion M."/>
            <person name="Muszewska A."/>
            <person name="Corrochano-Luque M."/>
            <person name="Gutierrez G."/>
            <person name="Riley R."/>
            <person name="Lipzen A."/>
            <person name="Guo J."/>
            <person name="Hundley H."/>
            <person name="Amirebrahimi M."/>
            <person name="Ng V."/>
            <person name="Lorenzo-Gutierrez D."/>
            <person name="Binder U."/>
            <person name="Yang J."/>
            <person name="Song Y."/>
            <person name="Canovas D."/>
            <person name="Navarro E."/>
            <person name="Freitag M."/>
            <person name="Gabaldon T."/>
            <person name="Grigoriev I.V."/>
            <person name="Corrochano L.M."/>
            <person name="Nicolas F.E."/>
            <person name="Garre V."/>
        </authorList>
    </citation>
    <scope>NUCLEOTIDE SEQUENCE [LARGE SCALE GENOMIC DNA]</scope>
    <source>
        <strain evidence="17 18">L51</strain>
    </source>
</reference>
<dbReference type="HAMAP" id="MF_01224_B">
    <property type="entry name" value="MoaC_B"/>
    <property type="match status" value="1"/>
</dbReference>
<keyword evidence="18" id="KW-1185">Reference proteome</keyword>
<evidence type="ECO:0000256" key="7">
    <source>
        <dbReference type="ARBA" id="ARBA00022691"/>
    </source>
</evidence>
<dbReference type="SMART" id="SM00729">
    <property type="entry name" value="Elp3"/>
    <property type="match status" value="1"/>
</dbReference>
<comment type="cofactor">
    <cofactor evidence="2">
        <name>[4Fe-4S] cluster</name>
        <dbReference type="ChEBI" id="CHEBI:49883"/>
    </cofactor>
</comment>
<dbReference type="InterPro" id="IPR000385">
    <property type="entry name" value="MoaA_NifB_PqqE_Fe-S-bd_CS"/>
</dbReference>
<dbReference type="PANTHER" id="PTHR22960">
    <property type="entry name" value="MOLYBDOPTERIN COFACTOR SYNTHESIS PROTEIN A"/>
    <property type="match status" value="1"/>
</dbReference>
<protein>
    <submittedName>
        <fullName evidence="17">Molybdenum cofactor biosynthesis protein 1-like protein</fullName>
    </submittedName>
</protein>
<comment type="catalytic activity">
    <reaction evidence="15">
        <text>GTP + AH2 + S-adenosyl-L-methionine = (8S)-3',8-cyclo-7,8-dihydroguanosine 5'-triphosphate + 5'-deoxyadenosine + L-methionine + A + H(+)</text>
        <dbReference type="Rhea" id="RHEA:49576"/>
        <dbReference type="ChEBI" id="CHEBI:13193"/>
        <dbReference type="ChEBI" id="CHEBI:15378"/>
        <dbReference type="ChEBI" id="CHEBI:17319"/>
        <dbReference type="ChEBI" id="CHEBI:17499"/>
        <dbReference type="ChEBI" id="CHEBI:37565"/>
        <dbReference type="ChEBI" id="CHEBI:57844"/>
        <dbReference type="ChEBI" id="CHEBI:59789"/>
        <dbReference type="ChEBI" id="CHEBI:131766"/>
        <dbReference type="EC" id="4.1.99.22"/>
    </reaction>
</comment>
<proteinExistence type="inferred from homology"/>
<dbReference type="InterPro" id="IPR002820">
    <property type="entry name" value="Mopterin_CF_biosynth-C_dom"/>
</dbReference>
<evidence type="ECO:0000313" key="17">
    <source>
        <dbReference type="EMBL" id="KAL0079666.1"/>
    </source>
</evidence>
<keyword evidence="9" id="KW-0547">Nucleotide-binding</keyword>
<keyword evidence="11" id="KW-0411">Iron-sulfur</keyword>